<dbReference type="PANTHER" id="PTHR10730:SF5">
    <property type="entry name" value="PROCOLLAGEN-LYSINE,2-OXOGLUTARATE 5-DIOXYGENASE 1"/>
    <property type="match status" value="1"/>
</dbReference>
<evidence type="ECO:0000256" key="14">
    <source>
        <dbReference type="ARBA" id="ARBA00040791"/>
    </source>
</evidence>
<organism evidence="19 20">
    <name type="scientific">Perca fluviatilis</name>
    <name type="common">European perch</name>
    <dbReference type="NCBI Taxonomy" id="8168"/>
    <lineage>
        <taxon>Eukaryota</taxon>
        <taxon>Metazoa</taxon>
        <taxon>Chordata</taxon>
        <taxon>Craniata</taxon>
        <taxon>Vertebrata</taxon>
        <taxon>Euteleostomi</taxon>
        <taxon>Actinopterygii</taxon>
        <taxon>Neopterygii</taxon>
        <taxon>Teleostei</taxon>
        <taxon>Neoteleostei</taxon>
        <taxon>Acanthomorphata</taxon>
        <taxon>Eupercaria</taxon>
        <taxon>Perciformes</taxon>
        <taxon>Percoidei</taxon>
        <taxon>Percidae</taxon>
        <taxon>Percinae</taxon>
        <taxon>Perca</taxon>
    </lineage>
</organism>
<evidence type="ECO:0000256" key="16">
    <source>
        <dbReference type="ARBA" id="ARBA00047930"/>
    </source>
</evidence>
<dbReference type="InterPro" id="IPR044861">
    <property type="entry name" value="IPNS-like_FE2OG_OXY"/>
</dbReference>
<evidence type="ECO:0000256" key="10">
    <source>
        <dbReference type="ARBA" id="ARBA00023004"/>
    </source>
</evidence>
<reference evidence="19 20" key="1">
    <citation type="submission" date="2019-06" db="EMBL/GenBank/DDBJ databases">
        <title>A chromosome-scale genome assembly of the European perch, Perca fluviatilis.</title>
        <authorList>
            <person name="Roques C."/>
            <person name="Zahm M."/>
            <person name="Cabau C."/>
            <person name="Klopp C."/>
            <person name="Bouchez O."/>
            <person name="Donnadieu C."/>
            <person name="Kuhl H."/>
            <person name="Gislard M."/>
            <person name="Guendouz S."/>
            <person name="Journot L."/>
            <person name="Haffray P."/>
            <person name="Bestin A."/>
            <person name="Morvezen R."/>
            <person name="Feron R."/>
            <person name="Wen M."/>
            <person name="Jouanno E."/>
            <person name="Herpin A."/>
            <person name="Schartl M."/>
            <person name="Postlethwait J."/>
            <person name="Schaerlinger B."/>
            <person name="Chardard D."/>
            <person name="Lecocq T."/>
            <person name="Poncet C."/>
            <person name="Jaffrelo L."/>
            <person name="Lampietro C."/>
            <person name="Guiguen Y."/>
        </authorList>
    </citation>
    <scope>NUCLEOTIDE SEQUENCE [LARGE SCALE GENOMIC DNA]</scope>
    <source>
        <tissue evidence="19">Blood</tissue>
    </source>
</reference>
<keyword evidence="5 17" id="KW-0732">Signal</keyword>
<dbReference type="EC" id="1.14.11.4" evidence="3"/>
<evidence type="ECO:0000313" key="19">
    <source>
        <dbReference type="EMBL" id="KAF1390954.1"/>
    </source>
</evidence>
<dbReference type="GO" id="GO:0005506">
    <property type="term" value="F:iron ion binding"/>
    <property type="evidence" value="ECO:0007669"/>
    <property type="project" value="InterPro"/>
</dbReference>
<comment type="catalytic activity">
    <reaction evidence="16">
        <text>L-lysyl-[collagen] + 2-oxoglutarate + O2 = (5R)-5-hydroxy-L-lysyl-[collagen] + succinate + CO2</text>
        <dbReference type="Rhea" id="RHEA:16569"/>
        <dbReference type="Rhea" id="RHEA-COMP:12751"/>
        <dbReference type="Rhea" id="RHEA-COMP:12752"/>
        <dbReference type="ChEBI" id="CHEBI:15379"/>
        <dbReference type="ChEBI" id="CHEBI:16526"/>
        <dbReference type="ChEBI" id="CHEBI:16810"/>
        <dbReference type="ChEBI" id="CHEBI:29969"/>
        <dbReference type="ChEBI" id="CHEBI:30031"/>
        <dbReference type="ChEBI" id="CHEBI:133442"/>
        <dbReference type="EC" id="1.14.11.4"/>
    </reaction>
</comment>
<dbReference type="GO" id="GO:0031418">
    <property type="term" value="F:L-ascorbic acid binding"/>
    <property type="evidence" value="ECO:0007669"/>
    <property type="project" value="UniProtKB-KW"/>
</dbReference>
<dbReference type="InterPro" id="IPR005123">
    <property type="entry name" value="Oxoglu/Fe-dep_dioxygenase_dom"/>
</dbReference>
<evidence type="ECO:0000256" key="13">
    <source>
        <dbReference type="ARBA" id="ARBA00037819"/>
    </source>
</evidence>
<keyword evidence="11" id="KW-0472">Membrane</keyword>
<keyword evidence="10" id="KW-0408">Iron</keyword>
<evidence type="ECO:0000256" key="11">
    <source>
        <dbReference type="ARBA" id="ARBA00023136"/>
    </source>
</evidence>
<evidence type="ECO:0000256" key="6">
    <source>
        <dbReference type="ARBA" id="ARBA00022824"/>
    </source>
</evidence>
<comment type="cofactor">
    <cofactor evidence="2">
        <name>L-ascorbate</name>
        <dbReference type="ChEBI" id="CHEBI:38290"/>
    </cofactor>
</comment>
<dbReference type="GO" id="GO:0030867">
    <property type="term" value="C:rough endoplasmic reticulum membrane"/>
    <property type="evidence" value="ECO:0007669"/>
    <property type="project" value="UniProtKB-SubCell"/>
</dbReference>
<dbReference type="InterPro" id="IPR029044">
    <property type="entry name" value="Nucleotide-diphossugar_trans"/>
</dbReference>
<evidence type="ECO:0000256" key="8">
    <source>
        <dbReference type="ARBA" id="ARBA00022964"/>
    </source>
</evidence>
<gene>
    <name evidence="19" type="ORF">PFLUV_G00063460</name>
</gene>
<evidence type="ECO:0000256" key="15">
    <source>
        <dbReference type="ARBA" id="ARBA00042560"/>
    </source>
</evidence>
<protein>
    <recommendedName>
        <fullName evidence="14">Procollagen-lysine,2-oxoglutarate 5-dioxygenase 1</fullName>
        <ecNumber evidence="3">1.14.11.4</ecNumber>
    </recommendedName>
    <alternativeName>
        <fullName evidence="15">Lysyl hydroxylase 1</fullName>
    </alternativeName>
</protein>
<feature type="domain" description="Fe2OG dioxygenase" evidence="18">
    <location>
        <begin position="683"/>
        <end position="774"/>
    </location>
</feature>
<evidence type="ECO:0000256" key="7">
    <source>
        <dbReference type="ARBA" id="ARBA00022896"/>
    </source>
</evidence>
<feature type="signal peptide" evidence="17">
    <location>
        <begin position="1"/>
        <end position="23"/>
    </location>
</feature>
<dbReference type="PROSITE" id="PS51471">
    <property type="entry name" value="FE2OG_OXY"/>
    <property type="match status" value="1"/>
</dbReference>
<dbReference type="InterPro" id="IPR001006">
    <property type="entry name" value="Procol_lys_dOase"/>
</dbReference>
<feature type="chain" id="PRO_5025379007" description="Procollagen-lysine,2-oxoglutarate 5-dioxygenase 1" evidence="17">
    <location>
        <begin position="24"/>
        <end position="774"/>
    </location>
</feature>
<dbReference type="InterPro" id="IPR050757">
    <property type="entry name" value="Collagen_mod_GT25"/>
</dbReference>
<evidence type="ECO:0000256" key="9">
    <source>
        <dbReference type="ARBA" id="ARBA00023002"/>
    </source>
</evidence>
<dbReference type="SUPFAM" id="SSF53448">
    <property type="entry name" value="Nucleotide-diphospho-sugar transferases"/>
    <property type="match status" value="1"/>
</dbReference>
<comment type="cofactor">
    <cofactor evidence="1">
        <name>Fe(2+)</name>
        <dbReference type="ChEBI" id="CHEBI:29033"/>
    </cofactor>
</comment>
<comment type="subcellular location">
    <subcellularLocation>
        <location evidence="13">Rough endoplasmic reticulum membrane</location>
        <topology evidence="13">Peripheral membrane protein</topology>
        <orientation evidence="13">Lumenal side</orientation>
    </subcellularLocation>
</comment>
<keyword evidence="4" id="KW-0479">Metal-binding</keyword>
<keyword evidence="12" id="KW-0325">Glycoprotein</keyword>
<evidence type="ECO:0000256" key="5">
    <source>
        <dbReference type="ARBA" id="ARBA00022729"/>
    </source>
</evidence>
<dbReference type="Pfam" id="PF25342">
    <property type="entry name" value="GT_PLOD"/>
    <property type="match status" value="1"/>
</dbReference>
<evidence type="ECO:0000256" key="2">
    <source>
        <dbReference type="ARBA" id="ARBA00001961"/>
    </source>
</evidence>
<proteinExistence type="predicted"/>
<keyword evidence="6" id="KW-0256">Endoplasmic reticulum</keyword>
<dbReference type="PROSITE" id="PS01325">
    <property type="entry name" value="LYS_HYDROXYLASE"/>
    <property type="match status" value="2"/>
</dbReference>
<dbReference type="InterPro" id="IPR057589">
    <property type="entry name" value="GT_PLOD"/>
</dbReference>
<dbReference type="SMART" id="SM00702">
    <property type="entry name" value="P4Hc"/>
    <property type="match status" value="1"/>
</dbReference>
<name>A0A6A5FK55_PERFL</name>
<evidence type="ECO:0000256" key="17">
    <source>
        <dbReference type="SAM" id="SignalP"/>
    </source>
</evidence>
<evidence type="ECO:0000256" key="12">
    <source>
        <dbReference type="ARBA" id="ARBA00023180"/>
    </source>
</evidence>
<keyword evidence="8" id="KW-0223">Dioxygenase</keyword>
<keyword evidence="7" id="KW-0847">Vitamin C</keyword>
<keyword evidence="20" id="KW-1185">Reference proteome</keyword>
<dbReference type="PANTHER" id="PTHR10730">
    <property type="entry name" value="PROCOLLAGEN-LYSINE,2-OXOGLUTARATE 5-DIOXYGENASE/GLYCOSYLTRANSFERASE 25 FAMILY MEMBER"/>
    <property type="match status" value="1"/>
</dbReference>
<evidence type="ECO:0000256" key="4">
    <source>
        <dbReference type="ARBA" id="ARBA00022723"/>
    </source>
</evidence>
<dbReference type="Proteomes" id="UP000465112">
    <property type="component" value="Chromosome 5"/>
</dbReference>
<accession>A0A6A5FK55</accession>
<dbReference type="InterPro" id="IPR006620">
    <property type="entry name" value="Pro_4_hyd_alph"/>
</dbReference>
<dbReference type="AlphaFoldDB" id="A0A6A5FK55"/>
<keyword evidence="9" id="KW-0560">Oxidoreductase</keyword>
<evidence type="ECO:0000259" key="18">
    <source>
        <dbReference type="PROSITE" id="PS51471"/>
    </source>
</evidence>
<comment type="caution">
    <text evidence="19">The sequence shown here is derived from an EMBL/GenBank/DDBJ whole genome shotgun (WGS) entry which is preliminary data.</text>
</comment>
<dbReference type="EMBL" id="VHII01000005">
    <property type="protein sequence ID" value="KAF1390954.1"/>
    <property type="molecule type" value="Genomic_DNA"/>
</dbReference>
<evidence type="ECO:0000256" key="3">
    <source>
        <dbReference type="ARBA" id="ARBA00012264"/>
    </source>
</evidence>
<sequence length="774" mass="89208">MRLSPFLLFPGIFVCALFPLTNCEEQQIPEEKLLVVTVATTETDGFKRFLGSAKHFNYTVKVLGRGQKWMSGDYMSGPGGGQKVRLLKEALKELKNEDKVILFIDSYDVVFASGPKELLKKFQQARHKVVFSSESLIWPNRHLEDKYPHVLVGNRFLGSGGFIGYLPNIKEMVADWTGEDNDSDQLFFTKIYIDPVKRKSINITLDSKCRLFQNLHGALDEVVLKFEDGRVRARNVLYDTLPVVIHGNGPTKLQINYLGNYIPNTWTFETGCTVCHEDLSPLTALKESEYPLVVIGVFIQQPTPFVTMFFERLLKLQYPKNRLKLFIYNQEAHHERHISSFLKDHGSLYQDVKVVGPEEEMDEAASCNMGFDMCRKDKDCDYFFLLDIQVVLKNENTLKILIEQNLPIVAPMITRVGRLWSNFWGALSAEGYYARSEDYVDIVQGRRVGVWNVPYVSSVYLVKASLLRSELADYELFNSNTLDPDMAFCHNIRNKGIFMYVTNMHTFGRILSTDNYQTSHLHNDLWQIFENPVDWQERYIHENYTYIMKDKLIENPCPDVYWFPIFSDVACNHIVEEMEHYGKWSGGGNKDTRIQGGYENVPTIDIHMNQINFEKEWHKFLLEYIAPITEKMYPGYYTKCASPLNFVVRYKPDEQPLLAPHHDASTFTINIALNSKDVDYQAQFELAFVVRYKPDEQPSLRPHHDASTFTINIALNQVGPDYQGGGCRFLRYDCSVQAPRKGWSLMHPGRLTHYHEGLPTTAGVRYIAVSFVDP</sequence>
<dbReference type="GO" id="GO:0008475">
    <property type="term" value="F:procollagen-lysine 5-dioxygenase activity"/>
    <property type="evidence" value="ECO:0007669"/>
    <property type="project" value="UniProtKB-EC"/>
</dbReference>
<dbReference type="Pfam" id="PF03171">
    <property type="entry name" value="2OG-FeII_Oxy"/>
    <property type="match status" value="1"/>
</dbReference>
<dbReference type="Gene3D" id="2.60.120.620">
    <property type="entry name" value="q2cbj1_9rhob like domain"/>
    <property type="match status" value="1"/>
</dbReference>
<evidence type="ECO:0000256" key="1">
    <source>
        <dbReference type="ARBA" id="ARBA00001954"/>
    </source>
</evidence>
<evidence type="ECO:0000313" key="20">
    <source>
        <dbReference type="Proteomes" id="UP000465112"/>
    </source>
</evidence>